<proteinExistence type="predicted"/>
<name>A0ACA9RP64_9GLOM</name>
<gene>
    <name evidence="1" type="ORF">RPERSI_LOCUS21258</name>
</gene>
<protein>
    <submittedName>
        <fullName evidence="1">22262_t:CDS:1</fullName>
    </submittedName>
</protein>
<feature type="non-terminal residue" evidence="1">
    <location>
        <position position="1"/>
    </location>
</feature>
<reference evidence="1" key="1">
    <citation type="submission" date="2021-06" db="EMBL/GenBank/DDBJ databases">
        <authorList>
            <person name="Kallberg Y."/>
            <person name="Tangrot J."/>
            <person name="Rosling A."/>
        </authorList>
    </citation>
    <scope>NUCLEOTIDE SEQUENCE</scope>
    <source>
        <strain evidence="1">MA461A</strain>
    </source>
</reference>
<keyword evidence="2" id="KW-1185">Reference proteome</keyword>
<dbReference type="EMBL" id="CAJVQC010061852">
    <property type="protein sequence ID" value="CAG8802168.1"/>
    <property type="molecule type" value="Genomic_DNA"/>
</dbReference>
<organism evidence="1 2">
    <name type="scientific">Racocetra persica</name>
    <dbReference type="NCBI Taxonomy" id="160502"/>
    <lineage>
        <taxon>Eukaryota</taxon>
        <taxon>Fungi</taxon>
        <taxon>Fungi incertae sedis</taxon>
        <taxon>Mucoromycota</taxon>
        <taxon>Glomeromycotina</taxon>
        <taxon>Glomeromycetes</taxon>
        <taxon>Diversisporales</taxon>
        <taxon>Gigasporaceae</taxon>
        <taxon>Racocetra</taxon>
    </lineage>
</organism>
<feature type="non-terminal residue" evidence="1">
    <location>
        <position position="316"/>
    </location>
</feature>
<evidence type="ECO:0000313" key="2">
    <source>
        <dbReference type="Proteomes" id="UP000789920"/>
    </source>
</evidence>
<dbReference type="Proteomes" id="UP000789920">
    <property type="component" value="Unassembled WGS sequence"/>
</dbReference>
<evidence type="ECO:0000313" key="1">
    <source>
        <dbReference type="EMBL" id="CAG8802168.1"/>
    </source>
</evidence>
<comment type="caution">
    <text evidence="1">The sequence shown here is derived from an EMBL/GenBank/DDBJ whole genome shotgun (WGS) entry which is preliminary data.</text>
</comment>
<sequence length="316" mass="36677">QRLLQIQGIISVMIANITIDNDLQTKKDGIRLEKINLTSDEWDAISLLTAILKPFAEATELLGGSKYATISFMYSAITVIEQGFLLFSKTSNMNFYSANDVFEDDVIYDDDNRVQEDHTSNRKQRRININNLQNCTNLEEKIKSALYDAMVHYWNVPSNEAMLATLLDPRCKPLSFMSESLKNKTIELLKTKYEESRVIYRIKKNDNLQSQSNSLITSMFNNRYPRLEVLDYLGAQEILWDQCPLTWWRTNQKWFPVLSKLARKYLAIPATSTASERLFSDARNTITEKRISLLPTTFEHLVFLRNNWQITGDMFP</sequence>
<accession>A0ACA9RP64</accession>